<organism evidence="1">
    <name type="scientific">Octopus bimaculoides</name>
    <name type="common">California two-spotted octopus</name>
    <dbReference type="NCBI Taxonomy" id="37653"/>
    <lineage>
        <taxon>Eukaryota</taxon>
        <taxon>Metazoa</taxon>
        <taxon>Spiralia</taxon>
        <taxon>Lophotrochozoa</taxon>
        <taxon>Mollusca</taxon>
        <taxon>Cephalopoda</taxon>
        <taxon>Coleoidea</taxon>
        <taxon>Octopodiformes</taxon>
        <taxon>Octopoda</taxon>
        <taxon>Incirrata</taxon>
        <taxon>Octopodidae</taxon>
        <taxon>Octopus</taxon>
    </lineage>
</organism>
<gene>
    <name evidence="1" type="ORF">OCBIM_22034254mg</name>
</gene>
<evidence type="ECO:0000313" key="1">
    <source>
        <dbReference type="EMBL" id="KOF75744.1"/>
    </source>
</evidence>
<accession>A0A0L8GFX8</accession>
<proteinExistence type="predicted"/>
<protein>
    <submittedName>
        <fullName evidence="1">Uncharacterized protein</fullName>
    </submittedName>
</protein>
<dbReference type="AlphaFoldDB" id="A0A0L8GFX8"/>
<name>A0A0L8GFX8_OCTBM</name>
<sequence>MVIRLPEDQRSRVRLYELLGTFRITVSVKQACANFFVKQPPETWHIIKQAALLKNFKVIFL</sequence>
<dbReference type="EMBL" id="KQ422015">
    <property type="protein sequence ID" value="KOF75744.1"/>
    <property type="molecule type" value="Genomic_DNA"/>
</dbReference>
<reference evidence="1" key="1">
    <citation type="submission" date="2015-07" db="EMBL/GenBank/DDBJ databases">
        <title>MeaNS - Measles Nucleotide Surveillance Program.</title>
        <authorList>
            <person name="Tran T."/>
            <person name="Druce J."/>
        </authorList>
    </citation>
    <scope>NUCLEOTIDE SEQUENCE</scope>
    <source>
        <strain evidence="1">UCB-OBI-ISO-001</strain>
        <tissue evidence="1">Gonad</tissue>
    </source>
</reference>